<evidence type="ECO:0000313" key="2">
    <source>
        <dbReference type="Proteomes" id="UP001565200"/>
    </source>
</evidence>
<name>A0ABV4CV66_9BACT</name>
<dbReference type="RefSeq" id="WP_121699595.1">
    <property type="nucleotide sequence ID" value="NZ_JBCLPP010000014.1"/>
</dbReference>
<evidence type="ECO:0000313" key="1">
    <source>
        <dbReference type="EMBL" id="MEY8245267.1"/>
    </source>
</evidence>
<sequence>MTASTSSATNRILPRAIIYKTNGNFDDFVPVTLNDDGQTIASYPAPSDITPSQKPVKLSCGYLLDRRGININTAFTHYKYAEYASMMQAPSIDELKAAIMPDAKVTQIIILPMTLNEAINDTAKCDSLINTGLKGCEIILH</sequence>
<organism evidence="1 2">
    <name type="scientific">Heminiphilus faecis</name>
    <dbReference type="NCBI Taxonomy" id="2601703"/>
    <lineage>
        <taxon>Bacteria</taxon>
        <taxon>Pseudomonadati</taxon>
        <taxon>Bacteroidota</taxon>
        <taxon>Bacteroidia</taxon>
        <taxon>Bacteroidales</taxon>
        <taxon>Muribaculaceae</taxon>
        <taxon>Heminiphilus</taxon>
    </lineage>
</organism>
<keyword evidence="2" id="KW-1185">Reference proteome</keyword>
<protein>
    <submittedName>
        <fullName evidence="1">Uncharacterized protein</fullName>
    </submittedName>
</protein>
<accession>A0ABV4CV66</accession>
<gene>
    <name evidence="1" type="ORF">AAK873_06500</name>
</gene>
<comment type="caution">
    <text evidence="1">The sequence shown here is derived from an EMBL/GenBank/DDBJ whole genome shotgun (WGS) entry which is preliminary data.</text>
</comment>
<dbReference type="Proteomes" id="UP001565200">
    <property type="component" value="Unassembled WGS sequence"/>
</dbReference>
<reference evidence="1 2" key="1">
    <citation type="submission" date="2024-03" db="EMBL/GenBank/DDBJ databases">
        <title>Mouse gut bacterial collection (mGBC) of GemPharmatech.</title>
        <authorList>
            <person name="He Y."/>
            <person name="Dong L."/>
            <person name="Wu D."/>
            <person name="Gao X."/>
            <person name="Lin Z."/>
        </authorList>
    </citation>
    <scope>NUCLEOTIDE SEQUENCE [LARGE SCALE GENOMIC DNA]</scope>
    <source>
        <strain evidence="1 2">54-13</strain>
    </source>
</reference>
<proteinExistence type="predicted"/>
<dbReference type="EMBL" id="JBCLPP010000014">
    <property type="protein sequence ID" value="MEY8245267.1"/>
    <property type="molecule type" value="Genomic_DNA"/>
</dbReference>